<comment type="caution">
    <text evidence="1">The sequence shown here is derived from an EMBL/GenBank/DDBJ whole genome shotgun (WGS) entry which is preliminary data.</text>
</comment>
<accession>A0ABX1GE60</accession>
<dbReference type="SUPFAM" id="SSF63829">
    <property type="entry name" value="Calcium-dependent phosphotriesterase"/>
    <property type="match status" value="1"/>
</dbReference>
<organism evidence="1 2">
    <name type="scientific">Spongiibacter thalassae</name>
    <dbReference type="NCBI Taxonomy" id="2721624"/>
    <lineage>
        <taxon>Bacteria</taxon>
        <taxon>Pseudomonadati</taxon>
        <taxon>Pseudomonadota</taxon>
        <taxon>Gammaproteobacteria</taxon>
        <taxon>Cellvibrionales</taxon>
        <taxon>Spongiibacteraceae</taxon>
        <taxon>Spongiibacter</taxon>
    </lineage>
</organism>
<dbReference type="Pfam" id="PF24684">
    <property type="entry name" value="Vgb_lyase"/>
    <property type="match status" value="2"/>
</dbReference>
<evidence type="ECO:0000313" key="1">
    <source>
        <dbReference type="EMBL" id="NKI16539.1"/>
    </source>
</evidence>
<protein>
    <recommendedName>
        <fullName evidence="3">Virginiamycin B lyase</fullName>
    </recommendedName>
</protein>
<dbReference type="RefSeq" id="WP_168449056.1">
    <property type="nucleotide sequence ID" value="NZ_JAAWWK010000001.1"/>
</dbReference>
<dbReference type="InterPro" id="IPR015943">
    <property type="entry name" value="WD40/YVTN_repeat-like_dom_sf"/>
</dbReference>
<name>A0ABX1GE60_9GAMM</name>
<reference evidence="1 2" key="1">
    <citation type="submission" date="2020-04" db="EMBL/GenBank/DDBJ databases">
        <authorList>
            <person name="Yoon J."/>
        </authorList>
    </citation>
    <scope>NUCLEOTIDE SEQUENCE [LARGE SCALE GENOMIC DNA]</scope>
    <source>
        <strain evidence="1 2">KMU-166</strain>
    </source>
</reference>
<dbReference type="EMBL" id="JAAWWK010000001">
    <property type="protein sequence ID" value="NKI16539.1"/>
    <property type="molecule type" value="Genomic_DNA"/>
</dbReference>
<dbReference type="InterPro" id="IPR051344">
    <property type="entry name" value="Vgb"/>
</dbReference>
<sequence>MEIERHSRIRYQQYFILLSRMDKEAKMTNELYKPRRRTVITAGIGLLAVALAGCKKGISTSSGTSTAIAEGAPGLGYKITRIPVPGGKIGDILGSAPVGLGISPDDTVWFTTIKGFTVGRVTNDDKVEQFAVEEPCSPHRLAAGPDGNMWFTNFAGNSVGRITPAGKITEFDIPSTPNVPIEEIKKKAGRFGSSWFSDDNLPHPSNAPFGICAGPDGAMWFTEFLSNRIGRITMDGKITDWDVPTPVSGPNGIVTGPDGNLWFCENFGNKIGRMTTAGEFAEFVVPEEGETPSHLTVGPDNALWFCMPMTDKIGRISLDGKITTFSIAEGPDARHPREITAGPDGALWFSEFRNGTIGRITTDGKVSHFGERHSRRMPFVLQFDSKGVLWWTETVGSNIARMEIVKS</sequence>
<proteinExistence type="predicted"/>
<dbReference type="PANTHER" id="PTHR40274">
    <property type="entry name" value="VIRGINIAMYCIN B LYASE"/>
    <property type="match status" value="1"/>
</dbReference>
<dbReference type="SUPFAM" id="SSF101898">
    <property type="entry name" value="NHL repeat"/>
    <property type="match status" value="1"/>
</dbReference>
<evidence type="ECO:0000313" key="2">
    <source>
        <dbReference type="Proteomes" id="UP000765845"/>
    </source>
</evidence>
<gene>
    <name evidence="1" type="ORF">HCU74_03790</name>
</gene>
<keyword evidence="2" id="KW-1185">Reference proteome</keyword>
<evidence type="ECO:0008006" key="3">
    <source>
        <dbReference type="Google" id="ProtNLM"/>
    </source>
</evidence>
<dbReference type="PANTHER" id="PTHR40274:SF3">
    <property type="entry name" value="VIRGINIAMYCIN B LYASE"/>
    <property type="match status" value="1"/>
</dbReference>
<dbReference type="Proteomes" id="UP000765845">
    <property type="component" value="Unassembled WGS sequence"/>
</dbReference>
<dbReference type="Gene3D" id="2.130.10.10">
    <property type="entry name" value="YVTN repeat-like/Quinoprotein amine dehydrogenase"/>
    <property type="match status" value="2"/>
</dbReference>